<dbReference type="PANTHER" id="PTHR19446">
    <property type="entry name" value="REVERSE TRANSCRIPTASES"/>
    <property type="match status" value="1"/>
</dbReference>
<proteinExistence type="predicted"/>
<dbReference type="EMBL" id="JANJYI010000004">
    <property type="protein sequence ID" value="KAK2654363.1"/>
    <property type="molecule type" value="Genomic_DNA"/>
</dbReference>
<organism evidence="2 3">
    <name type="scientific">Dipteronia dyeriana</name>
    <dbReference type="NCBI Taxonomy" id="168575"/>
    <lineage>
        <taxon>Eukaryota</taxon>
        <taxon>Viridiplantae</taxon>
        <taxon>Streptophyta</taxon>
        <taxon>Embryophyta</taxon>
        <taxon>Tracheophyta</taxon>
        <taxon>Spermatophyta</taxon>
        <taxon>Magnoliopsida</taxon>
        <taxon>eudicotyledons</taxon>
        <taxon>Gunneridae</taxon>
        <taxon>Pentapetalae</taxon>
        <taxon>rosids</taxon>
        <taxon>malvids</taxon>
        <taxon>Sapindales</taxon>
        <taxon>Sapindaceae</taxon>
        <taxon>Hippocastanoideae</taxon>
        <taxon>Acereae</taxon>
        <taxon>Dipteronia</taxon>
    </lineage>
</organism>
<keyword evidence="3" id="KW-1185">Reference proteome</keyword>
<dbReference type="Proteomes" id="UP001280121">
    <property type="component" value="Unassembled WGS sequence"/>
</dbReference>
<feature type="domain" description="Reverse transcriptase" evidence="1">
    <location>
        <begin position="62"/>
        <end position="133"/>
    </location>
</feature>
<comment type="caution">
    <text evidence="2">The sequence shown here is derived from an EMBL/GenBank/DDBJ whole genome shotgun (WGS) entry which is preliminary data.</text>
</comment>
<evidence type="ECO:0000259" key="1">
    <source>
        <dbReference type="Pfam" id="PF00078"/>
    </source>
</evidence>
<name>A0AAD9X7X2_9ROSI</name>
<evidence type="ECO:0000313" key="3">
    <source>
        <dbReference type="Proteomes" id="UP001280121"/>
    </source>
</evidence>
<sequence length="136" mass="15133">MAPTKAPGLDGLPAVFFQKFLDTVGRSITEASLKCLNEGKSIASINNILICVIPKVKSVKKIYGFHPICLCNVTYKTVANALANRLRTILDDVIIGFKSLHTLRTRKQKRGSMEFKLDMSKAYNRVEWGFLAKAKS</sequence>
<evidence type="ECO:0000313" key="2">
    <source>
        <dbReference type="EMBL" id="KAK2654363.1"/>
    </source>
</evidence>
<dbReference type="Pfam" id="PF00078">
    <property type="entry name" value="RVT_1"/>
    <property type="match status" value="1"/>
</dbReference>
<reference evidence="2" key="1">
    <citation type="journal article" date="2023" name="Plant J.">
        <title>Genome sequences and population genomics provide insights into the demographic history, inbreeding, and mutation load of two 'living fossil' tree species of Dipteronia.</title>
        <authorList>
            <person name="Feng Y."/>
            <person name="Comes H.P."/>
            <person name="Chen J."/>
            <person name="Zhu S."/>
            <person name="Lu R."/>
            <person name="Zhang X."/>
            <person name="Li P."/>
            <person name="Qiu J."/>
            <person name="Olsen K.M."/>
            <person name="Qiu Y."/>
        </authorList>
    </citation>
    <scope>NUCLEOTIDE SEQUENCE</scope>
    <source>
        <strain evidence="2">KIB01</strain>
    </source>
</reference>
<dbReference type="AlphaFoldDB" id="A0AAD9X7X2"/>
<gene>
    <name evidence="2" type="ORF">Ddye_014219</name>
</gene>
<dbReference type="InterPro" id="IPR000477">
    <property type="entry name" value="RT_dom"/>
</dbReference>
<protein>
    <recommendedName>
        <fullName evidence="1">Reverse transcriptase domain-containing protein</fullName>
    </recommendedName>
</protein>
<accession>A0AAD9X7X2</accession>